<keyword evidence="7 11" id="KW-0328">Glycosyltransferase</keyword>
<dbReference type="EC" id="2.4.1.182" evidence="3 11"/>
<evidence type="ECO:0000256" key="7">
    <source>
        <dbReference type="ARBA" id="ARBA00022676"/>
    </source>
</evidence>
<evidence type="ECO:0000256" key="5">
    <source>
        <dbReference type="ARBA" id="ARBA00022516"/>
    </source>
</evidence>
<dbReference type="EMBL" id="CAAJGR010000055">
    <property type="protein sequence ID" value="VHO02181.1"/>
    <property type="molecule type" value="Genomic_DNA"/>
</dbReference>
<dbReference type="PANTHER" id="PTHR30372">
    <property type="entry name" value="LIPID-A-DISACCHARIDE SYNTHASE"/>
    <property type="match status" value="1"/>
</dbReference>
<keyword evidence="5 11" id="KW-0444">Lipid biosynthesis</keyword>
<dbReference type="PANTHER" id="PTHR30372:SF4">
    <property type="entry name" value="LIPID-A-DISACCHARIDE SYNTHASE, MITOCHONDRIAL-RELATED"/>
    <property type="match status" value="1"/>
</dbReference>
<comment type="function">
    <text evidence="1 11">Condensation of UDP-2,3-diacylglucosamine and 2,3-diacylglucosamine-1-phosphate to form lipid A disaccharide, a precursor of lipid A, a phosphorylated glycolipid that anchors the lipopolysaccharide to the outer membrane of the cell.</text>
</comment>
<evidence type="ECO:0000256" key="1">
    <source>
        <dbReference type="ARBA" id="ARBA00002056"/>
    </source>
</evidence>
<evidence type="ECO:0000256" key="3">
    <source>
        <dbReference type="ARBA" id="ARBA00012687"/>
    </source>
</evidence>
<accession>A0A486XKF1</accession>
<dbReference type="UniPathway" id="UPA00973"/>
<organism evidence="12">
    <name type="scientific">Rheinheimera sp. BAL341</name>
    <dbReference type="NCBI Taxonomy" id="1708203"/>
    <lineage>
        <taxon>Bacteria</taxon>
        <taxon>Pseudomonadati</taxon>
        <taxon>Pseudomonadota</taxon>
        <taxon>Gammaproteobacteria</taxon>
        <taxon>Chromatiales</taxon>
        <taxon>Chromatiaceae</taxon>
        <taxon>Rheinheimera</taxon>
    </lineage>
</organism>
<comment type="pathway">
    <text evidence="11">Bacterial outer membrane biogenesis; LPS lipid A biosynthesis.</text>
</comment>
<evidence type="ECO:0000256" key="6">
    <source>
        <dbReference type="ARBA" id="ARBA00022556"/>
    </source>
</evidence>
<dbReference type="NCBIfam" id="TIGR00215">
    <property type="entry name" value="lpxB"/>
    <property type="match status" value="1"/>
</dbReference>
<proteinExistence type="inferred from homology"/>
<dbReference type="AlphaFoldDB" id="A0A486XKF1"/>
<evidence type="ECO:0000256" key="4">
    <source>
        <dbReference type="ARBA" id="ARBA00020902"/>
    </source>
</evidence>
<evidence type="ECO:0000313" key="12">
    <source>
        <dbReference type="EMBL" id="VHO02181.1"/>
    </source>
</evidence>
<dbReference type="Pfam" id="PF02684">
    <property type="entry name" value="LpxB"/>
    <property type="match status" value="1"/>
</dbReference>
<dbReference type="GO" id="GO:0009245">
    <property type="term" value="P:lipid A biosynthetic process"/>
    <property type="evidence" value="ECO:0007669"/>
    <property type="project" value="UniProtKB-UniRule"/>
</dbReference>
<evidence type="ECO:0000256" key="11">
    <source>
        <dbReference type="HAMAP-Rule" id="MF_00392"/>
    </source>
</evidence>
<evidence type="ECO:0000256" key="9">
    <source>
        <dbReference type="ARBA" id="ARBA00023098"/>
    </source>
</evidence>
<keyword evidence="6 11" id="KW-0441">Lipid A biosynthesis</keyword>
<protein>
    <recommendedName>
        <fullName evidence="4 11">Lipid-A-disaccharide synthase</fullName>
        <ecNumber evidence="3 11">2.4.1.182</ecNumber>
    </recommendedName>
</protein>
<keyword evidence="8 11" id="KW-0808">Transferase</keyword>
<dbReference type="HAMAP" id="MF_00392">
    <property type="entry name" value="LpxB"/>
    <property type="match status" value="1"/>
</dbReference>
<evidence type="ECO:0000256" key="2">
    <source>
        <dbReference type="ARBA" id="ARBA00007868"/>
    </source>
</evidence>
<dbReference type="SUPFAM" id="SSF53756">
    <property type="entry name" value="UDP-Glycosyltransferase/glycogen phosphorylase"/>
    <property type="match status" value="1"/>
</dbReference>
<dbReference type="GO" id="GO:0016020">
    <property type="term" value="C:membrane"/>
    <property type="evidence" value="ECO:0007669"/>
    <property type="project" value="GOC"/>
</dbReference>
<gene>
    <name evidence="11" type="primary">lpxB</name>
    <name evidence="12" type="ORF">BAL341_591</name>
</gene>
<dbReference type="GO" id="GO:0008915">
    <property type="term" value="F:lipid-A-disaccharide synthase activity"/>
    <property type="evidence" value="ECO:0007669"/>
    <property type="project" value="UniProtKB-UniRule"/>
</dbReference>
<evidence type="ECO:0000256" key="8">
    <source>
        <dbReference type="ARBA" id="ARBA00022679"/>
    </source>
</evidence>
<comment type="catalytic activity">
    <reaction evidence="10 11">
        <text>a lipid X + a UDP-2-N,3-O-bis[(3R)-3-hydroxyacyl]-alpha-D-glucosamine = a lipid A disaccharide + UDP + H(+)</text>
        <dbReference type="Rhea" id="RHEA:67828"/>
        <dbReference type="ChEBI" id="CHEBI:15378"/>
        <dbReference type="ChEBI" id="CHEBI:58223"/>
        <dbReference type="ChEBI" id="CHEBI:137748"/>
        <dbReference type="ChEBI" id="CHEBI:176338"/>
        <dbReference type="ChEBI" id="CHEBI:176343"/>
        <dbReference type="EC" id="2.4.1.182"/>
    </reaction>
</comment>
<evidence type="ECO:0000256" key="10">
    <source>
        <dbReference type="ARBA" id="ARBA00048975"/>
    </source>
</evidence>
<keyword evidence="9 11" id="KW-0443">Lipid metabolism</keyword>
<reference evidence="12" key="1">
    <citation type="submission" date="2019-04" db="EMBL/GenBank/DDBJ databases">
        <authorList>
            <person name="Brambilla D."/>
        </authorList>
    </citation>
    <scope>NUCLEOTIDE SEQUENCE</scope>
    <source>
        <strain evidence="12">BAL1</strain>
    </source>
</reference>
<sequence length="393" mass="43005">MDINKTKYNSRLLKIAIIAGEHSGDILGADLISALQAAHPDAVFYGIGGPRMQALGFNALFDMEELAVMGIVEVLGRLPRLLQVKREILAALMADKPDVFVGIDAPDFNLPVELKLKQAGIKTVHYVSPSVWAWRHKRIFKIAAATNMVLSLLPFEKAFYDKYQVPCTFVGHTMADTMPLDVDKAAAKTELGLHADKLVLAIMPGSRINEIKLLAPDFLQAALLLQQQFPDIQFVTNMVTPAKAAQFNAIKQQIAPQLQITEFTGQARQVLLASDATFITSGTATLEAMLAKCLMVVAYRASWLTYRIGRRLVKLAHFSLPNLLAGRAMVPELLQHQVTPQALAEAMTPQLSAERDALLADYRAIHQTIKCNASVKAADAILQVANHDVVPAP</sequence>
<dbReference type="GO" id="GO:0005543">
    <property type="term" value="F:phospholipid binding"/>
    <property type="evidence" value="ECO:0007669"/>
    <property type="project" value="TreeGrafter"/>
</dbReference>
<name>A0A486XKF1_9GAMM</name>
<dbReference type="InterPro" id="IPR003835">
    <property type="entry name" value="Glyco_trans_19"/>
</dbReference>
<comment type="similarity">
    <text evidence="2 11">Belongs to the LpxB family.</text>
</comment>